<dbReference type="InterPro" id="IPR002052">
    <property type="entry name" value="DNA_methylase_N6_adenine_CS"/>
</dbReference>
<evidence type="ECO:0000256" key="1">
    <source>
        <dbReference type="ARBA" id="ARBA00006594"/>
    </source>
</evidence>
<evidence type="ECO:0000256" key="2">
    <source>
        <dbReference type="ARBA" id="ARBA00011900"/>
    </source>
</evidence>
<evidence type="ECO:0000259" key="7">
    <source>
        <dbReference type="Pfam" id="PF01555"/>
    </source>
</evidence>
<feature type="domain" description="DNA methylase N-4/N-6" evidence="7">
    <location>
        <begin position="111"/>
        <end position="414"/>
    </location>
</feature>
<dbReference type="InterPro" id="IPR002295">
    <property type="entry name" value="N4/N6-MTase_EcoPI_Mod-like"/>
</dbReference>
<sequence>MTVNKAPAAGIRPRIDALTALLDGERIDGKVLSDLIADLFANDVISPGVNRFRFDWRGKSELLSIIQRPASGALLPDQSASIKFAEARHTVIEGENLEVMKLLEKSYFGRIKMIYMNPPFNIGGELMFNDTGNSFENYQSYVSGSDFVDGQGMSAGADHSSWLNYIYARLFLARNLLTADGVIYVSIDDHEAHHLRAIMDEIFGEENFVCSFVWEKRYSPPPDTKDIGYVHENILCYRRSEDFAAGLLPMTEAQSGRYTNPDSDPRGPWKAADYTCRYTAEERPTLYYPVVNPTTGKQLFPKKTRVWACSKSEHEKNVEENRLWWGADGQNSIPAKKKYLFEIRQGAMPKTILQHEEVGHTDEATKELRQHLPELKLSPKPKRLMKHLLSIANVGEQDLVLDCNAGTGSLGEAIFDLEAEGASVPAFLLVEFPERLPAQDITLADAMLKRLKSAVGSNRSDKELHAFRMFRLGPSRLKLWDGNVTADDMIERLESHVTTLDGSGDDEALFFELMLRSGFPLSTQYKILDCVGAKVYSVEDGALLICLERKITENLIDALICLNPFQVICLDVGFNGSDELKANAVQSFKAQSEARASEMRFQTI</sequence>
<evidence type="ECO:0000256" key="3">
    <source>
        <dbReference type="ARBA" id="ARBA00022603"/>
    </source>
</evidence>
<keyword evidence="3 8" id="KW-0489">Methyltransferase</keyword>
<dbReference type="EMBL" id="BBJU01000027">
    <property type="protein sequence ID" value="GAK72614.1"/>
    <property type="molecule type" value="Genomic_DNA"/>
</dbReference>
<proteinExistence type="inferred from homology"/>
<dbReference type="InterPro" id="IPR002941">
    <property type="entry name" value="DNA_methylase_N4/N6"/>
</dbReference>
<evidence type="ECO:0000256" key="6">
    <source>
        <dbReference type="ARBA" id="ARBA00047942"/>
    </source>
</evidence>
<evidence type="ECO:0000256" key="5">
    <source>
        <dbReference type="ARBA" id="ARBA00022691"/>
    </source>
</evidence>
<dbReference type="GO" id="GO:0003677">
    <property type="term" value="F:DNA binding"/>
    <property type="evidence" value="ECO:0007669"/>
    <property type="project" value="InterPro"/>
</dbReference>
<dbReference type="GO" id="GO:0032259">
    <property type="term" value="P:methylation"/>
    <property type="evidence" value="ECO:0007669"/>
    <property type="project" value="UniProtKB-KW"/>
</dbReference>
<dbReference type="PROSITE" id="PS00092">
    <property type="entry name" value="N6_MTASE"/>
    <property type="match status" value="1"/>
</dbReference>
<gene>
    <name evidence="8" type="ORF">RRU01S_27_00020</name>
</gene>
<evidence type="ECO:0000313" key="8">
    <source>
        <dbReference type="EMBL" id="GAK72614.1"/>
    </source>
</evidence>
<dbReference type="PRINTS" id="PR00506">
    <property type="entry name" value="D21N6MTFRASE"/>
</dbReference>
<comment type="caution">
    <text evidence="8">The sequence shown here is derived from an EMBL/GenBank/DDBJ whole genome shotgun (WGS) entry which is preliminary data.</text>
</comment>
<accession>A0A081D118</accession>
<dbReference type="AlphaFoldDB" id="A0A081D118"/>
<dbReference type="GO" id="GO:0009007">
    <property type="term" value="F:site-specific DNA-methyltransferase (adenine-specific) activity"/>
    <property type="evidence" value="ECO:0007669"/>
    <property type="project" value="UniProtKB-EC"/>
</dbReference>
<name>A0A081D118_9HYPH</name>
<comment type="catalytic activity">
    <reaction evidence="6">
        <text>a 2'-deoxyadenosine in DNA + S-adenosyl-L-methionine = an N(6)-methyl-2'-deoxyadenosine in DNA + S-adenosyl-L-homocysteine + H(+)</text>
        <dbReference type="Rhea" id="RHEA:15197"/>
        <dbReference type="Rhea" id="RHEA-COMP:12418"/>
        <dbReference type="Rhea" id="RHEA-COMP:12419"/>
        <dbReference type="ChEBI" id="CHEBI:15378"/>
        <dbReference type="ChEBI" id="CHEBI:57856"/>
        <dbReference type="ChEBI" id="CHEBI:59789"/>
        <dbReference type="ChEBI" id="CHEBI:90615"/>
        <dbReference type="ChEBI" id="CHEBI:90616"/>
        <dbReference type="EC" id="2.1.1.72"/>
    </reaction>
</comment>
<dbReference type="eggNOG" id="COG2189">
    <property type="taxonomic scope" value="Bacteria"/>
</dbReference>
<dbReference type="PIRSF" id="PIRSF015855">
    <property type="entry name" value="TypeIII_Mtase_mKpnI"/>
    <property type="match status" value="1"/>
</dbReference>
<keyword evidence="5" id="KW-0949">S-adenosyl-L-methionine</keyword>
<evidence type="ECO:0000313" key="9">
    <source>
        <dbReference type="Proteomes" id="UP000028701"/>
    </source>
</evidence>
<protein>
    <recommendedName>
        <fullName evidence="2">site-specific DNA-methyltransferase (adenine-specific)</fullName>
        <ecNumber evidence="2">2.1.1.72</ecNumber>
    </recommendedName>
</protein>
<dbReference type="SUPFAM" id="SSF53335">
    <property type="entry name" value="S-adenosyl-L-methionine-dependent methyltransferases"/>
    <property type="match status" value="1"/>
</dbReference>
<dbReference type="Proteomes" id="UP000028701">
    <property type="component" value="Unassembled WGS sequence"/>
</dbReference>
<dbReference type="InterPro" id="IPR029063">
    <property type="entry name" value="SAM-dependent_MTases_sf"/>
</dbReference>
<dbReference type="GO" id="GO:0008170">
    <property type="term" value="F:N-methyltransferase activity"/>
    <property type="evidence" value="ECO:0007669"/>
    <property type="project" value="InterPro"/>
</dbReference>
<dbReference type="EC" id="2.1.1.72" evidence="2"/>
<dbReference type="RefSeq" id="WP_045232172.1">
    <property type="nucleotide sequence ID" value="NZ_BBJU01000027.1"/>
</dbReference>
<comment type="similarity">
    <text evidence="1">Belongs to the N(4)/N(6)-methyltransferase family.</text>
</comment>
<dbReference type="Gene3D" id="3.40.50.150">
    <property type="entry name" value="Vaccinia Virus protein VP39"/>
    <property type="match status" value="1"/>
</dbReference>
<evidence type="ECO:0000256" key="4">
    <source>
        <dbReference type="ARBA" id="ARBA00022679"/>
    </source>
</evidence>
<reference evidence="8 9" key="1">
    <citation type="submission" date="2014-08" db="EMBL/GenBank/DDBJ databases">
        <title>Whole genome shotgun sequence of Rhizobium rubi NBRC 13261.</title>
        <authorList>
            <person name="Katano-Makiyama Y."/>
            <person name="Hosoyama A."/>
            <person name="Hashimoto M."/>
            <person name="Hosoyama Y."/>
            <person name="Noguchi M."/>
            <person name="Tsuchikane K."/>
            <person name="Uohara A."/>
            <person name="Ohji S."/>
            <person name="Ichikawa N."/>
            <person name="Kimura A."/>
            <person name="Yamazoe A."/>
            <person name="Fujita N."/>
        </authorList>
    </citation>
    <scope>NUCLEOTIDE SEQUENCE [LARGE SCALE GENOMIC DNA]</scope>
    <source>
        <strain evidence="8 9">NBRC 13261</strain>
    </source>
</reference>
<dbReference type="Pfam" id="PF01555">
    <property type="entry name" value="N6_N4_Mtase"/>
    <property type="match status" value="1"/>
</dbReference>
<keyword evidence="4 8" id="KW-0808">Transferase</keyword>
<organism evidence="8 9">
    <name type="scientific">Agrobacterium rubi TR3 = NBRC 13261</name>
    <dbReference type="NCBI Taxonomy" id="1368415"/>
    <lineage>
        <taxon>Bacteria</taxon>
        <taxon>Pseudomonadati</taxon>
        <taxon>Pseudomonadota</taxon>
        <taxon>Alphaproteobacteria</taxon>
        <taxon>Hyphomicrobiales</taxon>
        <taxon>Rhizobiaceae</taxon>
        <taxon>Rhizobium/Agrobacterium group</taxon>
        <taxon>Agrobacterium</taxon>
    </lineage>
</organism>